<dbReference type="Proteomes" id="UP000199317">
    <property type="component" value="Unassembled WGS sequence"/>
</dbReference>
<dbReference type="EMBL" id="FNJL01000058">
    <property type="protein sequence ID" value="SDP94084.1"/>
    <property type="molecule type" value="Genomic_DNA"/>
</dbReference>
<sequence>MRDYWLTQSLLQAVGWGYVLAVVIALLLAGWAPRHGKAKVLAVFGVLLVASILPIKGYRQYREQQQIVQERKERYQKAKALFDERCKTAGEKIYKTVKGVGGIYLGNIRFRDASGSVLTDPNWPDAALPHEPGGDGYIMNFLLWEHHEDKRTERGYLNANPSDMPGYKFVEVRGGDGFIYRYQLKIDDRVELTKNRSEKIESKYEVAFENFGDSGDRALWVAGTKVTILELKSRELIAEKIWYAMDPGLGDVSGGRLPWASAKQCPAYVGWNAGATRFFVDRVLNK</sequence>
<gene>
    <name evidence="2" type="ORF">SAMN04489708_1585</name>
</gene>
<keyword evidence="1" id="KW-0472">Membrane</keyword>
<keyword evidence="3" id="KW-1185">Reference proteome</keyword>
<feature type="transmembrane region" description="Helical" evidence="1">
    <location>
        <begin position="12"/>
        <end position="32"/>
    </location>
</feature>
<dbReference type="AlphaFoldDB" id="A0A1H0WTJ1"/>
<feature type="transmembrane region" description="Helical" evidence="1">
    <location>
        <begin position="38"/>
        <end position="55"/>
    </location>
</feature>
<evidence type="ECO:0000313" key="2">
    <source>
        <dbReference type="EMBL" id="SDP94084.1"/>
    </source>
</evidence>
<organism evidence="2 3">
    <name type="scientific">Paracidovorax cattleyae</name>
    <dbReference type="NCBI Taxonomy" id="80868"/>
    <lineage>
        <taxon>Bacteria</taxon>
        <taxon>Pseudomonadati</taxon>
        <taxon>Pseudomonadota</taxon>
        <taxon>Betaproteobacteria</taxon>
        <taxon>Burkholderiales</taxon>
        <taxon>Comamonadaceae</taxon>
        <taxon>Paracidovorax</taxon>
    </lineage>
</organism>
<name>A0A1H0WTJ1_9BURK</name>
<evidence type="ECO:0000256" key="1">
    <source>
        <dbReference type="SAM" id="Phobius"/>
    </source>
</evidence>
<keyword evidence="1" id="KW-1133">Transmembrane helix</keyword>
<protein>
    <submittedName>
        <fullName evidence="2">Uncharacterized protein</fullName>
    </submittedName>
</protein>
<accession>A0A1H0WTJ1</accession>
<evidence type="ECO:0000313" key="3">
    <source>
        <dbReference type="Proteomes" id="UP000199317"/>
    </source>
</evidence>
<proteinExistence type="predicted"/>
<dbReference type="OrthoDB" id="8862546at2"/>
<keyword evidence="1" id="KW-0812">Transmembrane</keyword>
<reference evidence="3" key="1">
    <citation type="submission" date="2016-10" db="EMBL/GenBank/DDBJ databases">
        <authorList>
            <person name="Varghese N."/>
            <person name="Submissions S."/>
        </authorList>
    </citation>
    <scope>NUCLEOTIDE SEQUENCE [LARGE SCALE GENOMIC DNA]</scope>
    <source>
        <strain evidence="3">DSM 17101</strain>
    </source>
</reference>
<dbReference type="RefSeq" id="WP_143016020.1">
    <property type="nucleotide sequence ID" value="NZ_FNJL01000058.1"/>
</dbReference>